<name>N1PIY0_DOTSN</name>
<dbReference type="InterPro" id="IPR001305">
    <property type="entry name" value="HSP_DnaJ_Cys-rich_dom"/>
</dbReference>
<evidence type="ECO:0000256" key="1">
    <source>
        <dbReference type="ARBA" id="ARBA00022723"/>
    </source>
</evidence>
<dbReference type="CDD" id="cd06257">
    <property type="entry name" value="DnaJ"/>
    <property type="match status" value="1"/>
</dbReference>
<dbReference type="InterPro" id="IPR018253">
    <property type="entry name" value="DnaJ_domain_CS"/>
</dbReference>
<dbReference type="SMART" id="SM00271">
    <property type="entry name" value="DnaJ"/>
    <property type="match status" value="1"/>
</dbReference>
<dbReference type="CDD" id="cd10747">
    <property type="entry name" value="DnaJ_C"/>
    <property type="match status" value="1"/>
</dbReference>
<dbReference type="PANTHER" id="PTHR43888">
    <property type="entry name" value="DNAJ-LIKE-2, ISOFORM A-RELATED"/>
    <property type="match status" value="1"/>
</dbReference>
<dbReference type="GO" id="GO:0008270">
    <property type="term" value="F:zinc ion binding"/>
    <property type="evidence" value="ECO:0007669"/>
    <property type="project" value="UniProtKB-KW"/>
</dbReference>
<reference evidence="10 11" key="2">
    <citation type="journal article" date="2012" name="PLoS Pathog.">
        <title>Diverse lifestyles and strategies of plant pathogenesis encoded in the genomes of eighteen Dothideomycetes fungi.</title>
        <authorList>
            <person name="Ohm R.A."/>
            <person name="Feau N."/>
            <person name="Henrissat B."/>
            <person name="Schoch C.L."/>
            <person name="Horwitz B.A."/>
            <person name="Barry K.W."/>
            <person name="Condon B.J."/>
            <person name="Copeland A.C."/>
            <person name="Dhillon B."/>
            <person name="Glaser F."/>
            <person name="Hesse C.N."/>
            <person name="Kosti I."/>
            <person name="LaButti K."/>
            <person name="Lindquist E.A."/>
            <person name="Lucas S."/>
            <person name="Salamov A.A."/>
            <person name="Bradshaw R.E."/>
            <person name="Ciuffetti L."/>
            <person name="Hamelin R.C."/>
            <person name="Kema G.H.J."/>
            <person name="Lawrence C."/>
            <person name="Scott J.A."/>
            <person name="Spatafora J.W."/>
            <person name="Turgeon B.G."/>
            <person name="de Wit P.J.G.M."/>
            <person name="Zhong S."/>
            <person name="Goodwin S.B."/>
            <person name="Grigoriev I.V."/>
        </authorList>
    </citation>
    <scope>NUCLEOTIDE SEQUENCE [LARGE SCALE GENOMIC DNA]</scope>
    <source>
        <strain evidence="11">NZE10 / CBS 128990</strain>
    </source>
</reference>
<dbReference type="Pfam" id="PF01556">
    <property type="entry name" value="DnaJ_C"/>
    <property type="match status" value="1"/>
</dbReference>
<feature type="chain" id="PRO_5004108828" evidence="7">
    <location>
        <begin position="20"/>
        <end position="407"/>
    </location>
</feature>
<protein>
    <submittedName>
        <fullName evidence="10">Uncharacterized protein</fullName>
    </submittedName>
</protein>
<organism evidence="10 11">
    <name type="scientific">Dothistroma septosporum (strain NZE10 / CBS 128990)</name>
    <name type="common">Red band needle blight fungus</name>
    <name type="synonym">Mycosphaerella pini</name>
    <dbReference type="NCBI Taxonomy" id="675120"/>
    <lineage>
        <taxon>Eukaryota</taxon>
        <taxon>Fungi</taxon>
        <taxon>Dikarya</taxon>
        <taxon>Ascomycota</taxon>
        <taxon>Pezizomycotina</taxon>
        <taxon>Dothideomycetes</taxon>
        <taxon>Dothideomycetidae</taxon>
        <taxon>Mycosphaerellales</taxon>
        <taxon>Mycosphaerellaceae</taxon>
        <taxon>Dothistroma</taxon>
    </lineage>
</organism>
<dbReference type="OrthoDB" id="550424at2759"/>
<dbReference type="InterPro" id="IPR001623">
    <property type="entry name" value="DnaJ_domain"/>
</dbReference>
<reference evidence="11" key="1">
    <citation type="journal article" date="2012" name="PLoS Genet.">
        <title>The genomes of the fungal plant pathogens Cladosporium fulvum and Dothistroma septosporum reveal adaptation to different hosts and lifestyles but also signatures of common ancestry.</title>
        <authorList>
            <person name="de Wit P.J.G.M."/>
            <person name="van der Burgt A."/>
            <person name="Oekmen B."/>
            <person name="Stergiopoulos I."/>
            <person name="Abd-Elsalam K.A."/>
            <person name="Aerts A.L."/>
            <person name="Bahkali A.H."/>
            <person name="Beenen H.G."/>
            <person name="Chettri P."/>
            <person name="Cox M.P."/>
            <person name="Datema E."/>
            <person name="de Vries R.P."/>
            <person name="Dhillon B."/>
            <person name="Ganley A.R."/>
            <person name="Griffiths S.A."/>
            <person name="Guo Y."/>
            <person name="Hamelin R.C."/>
            <person name="Henrissat B."/>
            <person name="Kabir M.S."/>
            <person name="Jashni M.K."/>
            <person name="Kema G."/>
            <person name="Klaubauf S."/>
            <person name="Lapidus A."/>
            <person name="Levasseur A."/>
            <person name="Lindquist E."/>
            <person name="Mehrabi R."/>
            <person name="Ohm R.A."/>
            <person name="Owen T.J."/>
            <person name="Salamov A."/>
            <person name="Schwelm A."/>
            <person name="Schijlen E."/>
            <person name="Sun H."/>
            <person name="van den Burg H.A."/>
            <person name="van Ham R.C.H.J."/>
            <person name="Zhang S."/>
            <person name="Goodwin S.B."/>
            <person name="Grigoriev I.V."/>
            <person name="Collemare J."/>
            <person name="Bradshaw R.E."/>
        </authorList>
    </citation>
    <scope>NUCLEOTIDE SEQUENCE [LARGE SCALE GENOMIC DNA]</scope>
    <source>
        <strain evidence="11">NZE10 / CBS 128990</strain>
    </source>
</reference>
<dbReference type="Pfam" id="PF00684">
    <property type="entry name" value="DnaJ_CXXCXGXG"/>
    <property type="match status" value="1"/>
</dbReference>
<dbReference type="SUPFAM" id="SSF49493">
    <property type="entry name" value="HSP40/DnaJ peptide-binding domain"/>
    <property type="match status" value="2"/>
</dbReference>
<dbReference type="Gene3D" id="2.10.230.10">
    <property type="entry name" value="Heat shock protein DnaJ, cysteine-rich domain"/>
    <property type="match status" value="1"/>
</dbReference>
<dbReference type="OMA" id="KWHEDGD"/>
<keyword evidence="2" id="KW-0677">Repeat</keyword>
<evidence type="ECO:0000256" key="7">
    <source>
        <dbReference type="SAM" id="SignalP"/>
    </source>
</evidence>
<gene>
    <name evidence="10" type="ORF">DOTSEDRAFT_72996</name>
</gene>
<dbReference type="InterPro" id="IPR002939">
    <property type="entry name" value="DnaJ_C"/>
</dbReference>
<dbReference type="EMBL" id="KB446541">
    <property type="protein sequence ID" value="EME42079.1"/>
    <property type="molecule type" value="Genomic_DNA"/>
</dbReference>
<evidence type="ECO:0000313" key="10">
    <source>
        <dbReference type="EMBL" id="EME42079.1"/>
    </source>
</evidence>
<evidence type="ECO:0000256" key="3">
    <source>
        <dbReference type="ARBA" id="ARBA00022771"/>
    </source>
</evidence>
<evidence type="ECO:0000259" key="8">
    <source>
        <dbReference type="PROSITE" id="PS50076"/>
    </source>
</evidence>
<dbReference type="PROSITE" id="PS51188">
    <property type="entry name" value="ZF_CR"/>
    <property type="match status" value="1"/>
</dbReference>
<dbReference type="Pfam" id="PF00226">
    <property type="entry name" value="DnaJ"/>
    <property type="match status" value="1"/>
</dbReference>
<keyword evidence="5" id="KW-0143">Chaperone</keyword>
<evidence type="ECO:0000256" key="2">
    <source>
        <dbReference type="ARBA" id="ARBA00022737"/>
    </source>
</evidence>
<keyword evidence="4 6" id="KW-0862">Zinc</keyword>
<dbReference type="SUPFAM" id="SSF57938">
    <property type="entry name" value="DnaJ/Hsp40 cysteine-rich domain"/>
    <property type="match status" value="1"/>
</dbReference>
<sequence length="407" mass="46486">MLINFSILALACLVIAVAAQDYYKLLEVERDASDRDLKKAYRRLSKKYHPDKNPDDEAAAKKFVEVSEAYETLADEEMRRVYNQYGAEGVKQRKQQQQGGGGGRNPFDIFNQFFGGGGHFGHGQRRGQNMEVRVSFPLKDFYTGAVHEFKIEKQVICDACKGSGAEDDSRHQCDQCGGQGMVIRKQMLAPGIFQQMQMQCDKCGGRGQIIKHKCKKCKGERVLRAEEAFDISVEKGMPRGVRVNYENEGDESPDWQAGDLVVHLVEQPPELSKDEKSKTDGTFFRRKELNLFWREVLSLREAWMGDWTRNLTHLDGHVVQLSRKRGEVIQPGHVDVIEGEGMPAWNWRGDGPEFGALHVEYVVVLPDQMESGMEKDFWATWEKYRKKRVDLHKDTGRPDSALKHDEL</sequence>
<dbReference type="PRINTS" id="PR00625">
    <property type="entry name" value="JDOMAIN"/>
</dbReference>
<feature type="domain" description="CR-type" evidence="9">
    <location>
        <begin position="144"/>
        <end position="226"/>
    </location>
</feature>
<keyword evidence="11" id="KW-1185">Reference proteome</keyword>
<dbReference type="InterPro" id="IPR036410">
    <property type="entry name" value="HSP_DnaJ_Cys-rich_dom_sf"/>
</dbReference>
<dbReference type="GO" id="GO:0030544">
    <property type="term" value="F:Hsp70 protein binding"/>
    <property type="evidence" value="ECO:0007669"/>
    <property type="project" value="InterPro"/>
</dbReference>
<dbReference type="PROSITE" id="PS50076">
    <property type="entry name" value="DNAJ_2"/>
    <property type="match status" value="1"/>
</dbReference>
<proteinExistence type="predicted"/>
<evidence type="ECO:0000256" key="6">
    <source>
        <dbReference type="PROSITE-ProRule" id="PRU00546"/>
    </source>
</evidence>
<dbReference type="AlphaFoldDB" id="N1PIY0"/>
<dbReference type="eggNOG" id="KOG0712">
    <property type="taxonomic scope" value="Eukaryota"/>
</dbReference>
<dbReference type="PROSITE" id="PS00636">
    <property type="entry name" value="DNAJ_1"/>
    <property type="match status" value="1"/>
</dbReference>
<keyword evidence="1 6" id="KW-0479">Metal-binding</keyword>
<dbReference type="InterPro" id="IPR036869">
    <property type="entry name" value="J_dom_sf"/>
</dbReference>
<accession>N1PIY0</accession>
<evidence type="ECO:0000313" key="11">
    <source>
        <dbReference type="Proteomes" id="UP000016933"/>
    </source>
</evidence>
<dbReference type="FunFam" id="2.10.230.10:FF:000002">
    <property type="entry name" value="Molecular chaperone DnaJ"/>
    <property type="match status" value="1"/>
</dbReference>
<dbReference type="HOGENOM" id="CLU_017633_0_2_1"/>
<evidence type="ECO:0000256" key="4">
    <source>
        <dbReference type="ARBA" id="ARBA00022833"/>
    </source>
</evidence>
<feature type="zinc finger region" description="CR-type" evidence="6">
    <location>
        <begin position="144"/>
        <end position="226"/>
    </location>
</feature>
<dbReference type="CDD" id="cd10719">
    <property type="entry name" value="DnaJ_zf"/>
    <property type="match status" value="1"/>
</dbReference>
<keyword evidence="3 6" id="KW-0863">Zinc-finger</keyword>
<dbReference type="Gene3D" id="2.60.260.20">
    <property type="entry name" value="Urease metallochaperone UreE, N-terminal domain"/>
    <property type="match status" value="2"/>
</dbReference>
<evidence type="ECO:0000259" key="9">
    <source>
        <dbReference type="PROSITE" id="PS51188"/>
    </source>
</evidence>
<evidence type="ECO:0000256" key="5">
    <source>
        <dbReference type="ARBA" id="ARBA00023186"/>
    </source>
</evidence>
<keyword evidence="7" id="KW-0732">Signal</keyword>
<dbReference type="GO" id="GO:0006457">
    <property type="term" value="P:protein folding"/>
    <property type="evidence" value="ECO:0007669"/>
    <property type="project" value="InterPro"/>
</dbReference>
<feature type="domain" description="J" evidence="8">
    <location>
        <begin position="21"/>
        <end position="86"/>
    </location>
</feature>
<dbReference type="GO" id="GO:0051082">
    <property type="term" value="F:unfolded protein binding"/>
    <property type="evidence" value="ECO:0007669"/>
    <property type="project" value="InterPro"/>
</dbReference>
<dbReference type="InterPro" id="IPR044713">
    <property type="entry name" value="DNJA1/2-like"/>
</dbReference>
<dbReference type="Proteomes" id="UP000016933">
    <property type="component" value="Unassembled WGS sequence"/>
</dbReference>
<dbReference type="STRING" id="675120.N1PIY0"/>
<dbReference type="SUPFAM" id="SSF46565">
    <property type="entry name" value="Chaperone J-domain"/>
    <property type="match status" value="1"/>
</dbReference>
<feature type="signal peptide" evidence="7">
    <location>
        <begin position="1"/>
        <end position="19"/>
    </location>
</feature>
<dbReference type="InterPro" id="IPR008971">
    <property type="entry name" value="HSP40/DnaJ_pept-bd"/>
</dbReference>
<dbReference type="Gene3D" id="1.10.287.110">
    <property type="entry name" value="DnaJ domain"/>
    <property type="match status" value="1"/>
</dbReference>